<sequence length="213" mass="23121">MNVVVGMFAETEPESAESMRDDLERIRELLAARGLPDWREPEPGQGGRVGHEMWGYSGLHHLRRVAVHLAESGTLPPPLGADGRASEDPLLRAAYAREPRSGGCVEHLIHHSDCAGYYVPVEFEQVIVDEGLTGCHLGSSHRLLEVCRRVAAALDLPADLTPDSEEIFDAADEEPDETAPDGWRRHGIAALTCMQLIEAAEHSVGTGAAIVFC</sequence>
<dbReference type="AlphaFoldDB" id="A0A365GYS7"/>
<gene>
    <name evidence="1" type="ORF">DPM19_26745</name>
</gene>
<comment type="caution">
    <text evidence="1">The sequence shown here is derived from an EMBL/GenBank/DDBJ whole genome shotgun (WGS) entry which is preliminary data.</text>
</comment>
<organism evidence="1 2">
    <name type="scientific">Actinomadura craniellae</name>
    <dbReference type="NCBI Taxonomy" id="2231787"/>
    <lineage>
        <taxon>Bacteria</taxon>
        <taxon>Bacillati</taxon>
        <taxon>Actinomycetota</taxon>
        <taxon>Actinomycetes</taxon>
        <taxon>Streptosporangiales</taxon>
        <taxon>Thermomonosporaceae</taxon>
        <taxon>Actinomadura</taxon>
    </lineage>
</organism>
<dbReference type="Proteomes" id="UP000251891">
    <property type="component" value="Unassembled WGS sequence"/>
</dbReference>
<name>A0A365GYS7_9ACTN</name>
<accession>A0A365GYS7</accession>
<dbReference type="EMBL" id="QLYX01000015">
    <property type="protein sequence ID" value="RAY11956.1"/>
    <property type="molecule type" value="Genomic_DNA"/>
</dbReference>
<evidence type="ECO:0000313" key="2">
    <source>
        <dbReference type="Proteomes" id="UP000251891"/>
    </source>
</evidence>
<reference evidence="1 2" key="1">
    <citation type="submission" date="2018-06" db="EMBL/GenBank/DDBJ databases">
        <title>Actinomadura craniellae sp. nov. isolated from marine sponge Craniella sp.</title>
        <authorList>
            <person name="Li L."/>
            <person name="Xu Q.H."/>
            <person name="Lin H.W."/>
            <person name="Lu Y.H."/>
        </authorList>
    </citation>
    <scope>NUCLEOTIDE SEQUENCE [LARGE SCALE GENOMIC DNA]</scope>
    <source>
        <strain evidence="1 2">LHW63021</strain>
    </source>
</reference>
<keyword evidence="2" id="KW-1185">Reference proteome</keyword>
<evidence type="ECO:0000313" key="1">
    <source>
        <dbReference type="EMBL" id="RAY11956.1"/>
    </source>
</evidence>
<proteinExistence type="predicted"/>
<protein>
    <submittedName>
        <fullName evidence="1">Uncharacterized protein</fullName>
    </submittedName>
</protein>